<protein>
    <submittedName>
        <fullName evidence="1">Uncharacterized protein</fullName>
    </submittedName>
</protein>
<name>A0A5J4TU78_9EUKA</name>
<organism evidence="1 2">
    <name type="scientific">Streblomastix strix</name>
    <dbReference type="NCBI Taxonomy" id="222440"/>
    <lineage>
        <taxon>Eukaryota</taxon>
        <taxon>Metamonada</taxon>
        <taxon>Preaxostyla</taxon>
        <taxon>Oxymonadida</taxon>
        <taxon>Streblomastigidae</taxon>
        <taxon>Streblomastix</taxon>
    </lineage>
</organism>
<gene>
    <name evidence="1" type="ORF">EZS28_042666</name>
</gene>
<dbReference type="AlphaFoldDB" id="A0A5J4TU78"/>
<sequence length="117" mass="13295">MAQLANNNEDSKLIESILNESTEKNIKSTLHNILGYWNVDLTEKDDDISNKVSQDCTFEAIPIEIADACIQGLKGLKIHNDTNIFAREIRLLPLFMGLNALEQTKHKQYKEEAYTTV</sequence>
<dbReference type="EMBL" id="SNRW01025036">
    <property type="protein sequence ID" value="KAA6361807.1"/>
    <property type="molecule type" value="Genomic_DNA"/>
</dbReference>
<proteinExistence type="predicted"/>
<comment type="caution">
    <text evidence="1">The sequence shown here is derived from an EMBL/GenBank/DDBJ whole genome shotgun (WGS) entry which is preliminary data.</text>
</comment>
<evidence type="ECO:0000313" key="2">
    <source>
        <dbReference type="Proteomes" id="UP000324800"/>
    </source>
</evidence>
<dbReference type="Proteomes" id="UP000324800">
    <property type="component" value="Unassembled WGS sequence"/>
</dbReference>
<feature type="non-terminal residue" evidence="1">
    <location>
        <position position="117"/>
    </location>
</feature>
<reference evidence="1 2" key="1">
    <citation type="submission" date="2019-03" db="EMBL/GenBank/DDBJ databases">
        <title>Single cell metagenomics reveals metabolic interactions within the superorganism composed of flagellate Streblomastix strix and complex community of Bacteroidetes bacteria on its surface.</title>
        <authorList>
            <person name="Treitli S.C."/>
            <person name="Kolisko M."/>
            <person name="Husnik F."/>
            <person name="Keeling P."/>
            <person name="Hampl V."/>
        </authorList>
    </citation>
    <scope>NUCLEOTIDE SEQUENCE [LARGE SCALE GENOMIC DNA]</scope>
    <source>
        <strain evidence="1">ST1C</strain>
    </source>
</reference>
<accession>A0A5J4TU78</accession>
<evidence type="ECO:0000313" key="1">
    <source>
        <dbReference type="EMBL" id="KAA6361807.1"/>
    </source>
</evidence>